<dbReference type="GO" id="GO:0005829">
    <property type="term" value="C:cytosol"/>
    <property type="evidence" value="ECO:0007669"/>
    <property type="project" value="UniProtKB-SubCell"/>
</dbReference>
<dbReference type="InterPro" id="IPR039344">
    <property type="entry name" value="MBLAC1"/>
</dbReference>
<evidence type="ECO:0000313" key="9">
    <source>
        <dbReference type="Proteomes" id="UP000008221"/>
    </source>
</evidence>
<evidence type="ECO:0000256" key="6">
    <source>
        <dbReference type="ARBA" id="ARBA00045869"/>
    </source>
</evidence>
<dbReference type="AlphaFoldDB" id="A0LVN9"/>
<proteinExistence type="predicted"/>
<dbReference type="HOGENOM" id="CLU_030571_2_6_11"/>
<dbReference type="CDD" id="cd07711">
    <property type="entry name" value="MBLAC1-like_MBL-fold"/>
    <property type="match status" value="1"/>
</dbReference>
<comment type="subunit">
    <text evidence="2">Homodimer.</text>
</comment>
<dbReference type="InterPro" id="IPR001279">
    <property type="entry name" value="Metallo-B-lactamas"/>
</dbReference>
<dbReference type="PANTHER" id="PTHR23200:SF48">
    <property type="entry name" value="METALLO-BETA-LACTAMASE DOMAIN-CONTAINING PROTEIN 1"/>
    <property type="match status" value="1"/>
</dbReference>
<sequence>MSVRSGRRADTWADARAALEAPLTGYRIDVLRAGFTSSDSQSVAAACTITVIQGQKTILVDVGAPWERDLLIDLLNAYGLSAHQVDVVVCTHGHSDHVGNLNLFPDALLIVGYDICHRRAYLPHQLWREDFAIDGDVHVTATPGHSGEDVSVFVSTGDGRYAVVGDLFECADDLANETLWREHSRFPAAQEQHRARVLRYADLIIPGHGPSFPGRAAGG</sequence>
<organism evidence="8 9">
    <name type="scientific">Acidothermus cellulolyticus (strain ATCC 43068 / DSM 8971 / 11B)</name>
    <dbReference type="NCBI Taxonomy" id="351607"/>
    <lineage>
        <taxon>Bacteria</taxon>
        <taxon>Bacillati</taxon>
        <taxon>Actinomycetota</taxon>
        <taxon>Actinomycetes</taxon>
        <taxon>Acidothermales</taxon>
        <taxon>Acidothermaceae</taxon>
        <taxon>Acidothermus</taxon>
    </lineage>
</organism>
<protein>
    <recommendedName>
        <fullName evidence="3">Metallo-beta-lactamase domain-containing protein 1</fullName>
    </recommendedName>
    <alternativeName>
        <fullName evidence="4">Endoribonuclease MBLAC1</fullName>
    </alternativeName>
</protein>
<dbReference type="RefSeq" id="WP_011720562.1">
    <property type="nucleotide sequence ID" value="NC_008578.1"/>
</dbReference>
<evidence type="ECO:0000256" key="2">
    <source>
        <dbReference type="ARBA" id="ARBA00011738"/>
    </source>
</evidence>
<dbReference type="Gene3D" id="3.60.15.10">
    <property type="entry name" value="Ribonuclease Z/Hydroxyacylglutathione hydrolase-like"/>
    <property type="match status" value="1"/>
</dbReference>
<keyword evidence="9" id="KW-1185">Reference proteome</keyword>
<gene>
    <name evidence="8" type="ordered locus">Acel_1727</name>
</gene>
<comment type="catalytic activity">
    <reaction evidence="5">
        <text>a ribonucleotidyl-ribonucleotide-RNA + H2O = a 3'-end ribonucleotide-RNA + a 5'-end 5'-phospho-ribonucleoside-RNA + H(+)</text>
        <dbReference type="Rhea" id="RHEA:68096"/>
        <dbReference type="Rhea" id="RHEA-COMP:15179"/>
        <dbReference type="Rhea" id="RHEA-COMP:17355"/>
        <dbReference type="Rhea" id="RHEA-COMP:17428"/>
        <dbReference type="ChEBI" id="CHEBI:15377"/>
        <dbReference type="ChEBI" id="CHEBI:15378"/>
        <dbReference type="ChEBI" id="CHEBI:74896"/>
        <dbReference type="ChEBI" id="CHEBI:138282"/>
        <dbReference type="ChEBI" id="CHEBI:173118"/>
    </reaction>
    <physiologicalReaction direction="left-to-right" evidence="5">
        <dbReference type="Rhea" id="RHEA:68097"/>
    </physiologicalReaction>
</comment>
<dbReference type="EMBL" id="CP000481">
    <property type="protein sequence ID" value="ABK53499.1"/>
    <property type="molecule type" value="Genomic_DNA"/>
</dbReference>
<evidence type="ECO:0000256" key="1">
    <source>
        <dbReference type="ARBA" id="ARBA00004514"/>
    </source>
</evidence>
<dbReference type="SMART" id="SM00849">
    <property type="entry name" value="Lactamase_B"/>
    <property type="match status" value="1"/>
</dbReference>
<dbReference type="InterPro" id="IPR036866">
    <property type="entry name" value="RibonucZ/Hydroxyglut_hydro"/>
</dbReference>
<comment type="subcellular location">
    <subcellularLocation>
        <location evidence="1">Cytoplasm</location>
        <location evidence="1">Cytosol</location>
    </subcellularLocation>
</comment>
<dbReference type="KEGG" id="ace:Acel_1727"/>
<dbReference type="eggNOG" id="COG0491">
    <property type="taxonomic scope" value="Bacteria"/>
</dbReference>
<dbReference type="STRING" id="351607.Acel_1727"/>
<reference evidence="8 9" key="1">
    <citation type="journal article" date="2009" name="Genome Res.">
        <title>Complete genome of the cellulolytic thermophile Acidothermus cellulolyticus 11B provides insights into its ecophysiological and evolutionary adaptations.</title>
        <authorList>
            <person name="Barabote R.D."/>
            <person name="Xie G."/>
            <person name="Leu D.H."/>
            <person name="Normand P."/>
            <person name="Necsulea A."/>
            <person name="Daubin V."/>
            <person name="Medigue C."/>
            <person name="Adney W.S."/>
            <person name="Xu X.C."/>
            <person name="Lapidus A."/>
            <person name="Parales R.E."/>
            <person name="Detter C."/>
            <person name="Pujic P."/>
            <person name="Bruce D."/>
            <person name="Lavire C."/>
            <person name="Challacombe J.F."/>
            <person name="Brettin T.S."/>
            <person name="Berry A.M."/>
        </authorList>
    </citation>
    <scope>NUCLEOTIDE SEQUENCE [LARGE SCALE GENOMIC DNA]</scope>
    <source>
        <strain evidence="9">ATCC 43068 / DSM 8971 / 11B</strain>
    </source>
</reference>
<feature type="domain" description="Metallo-beta-lactamase" evidence="7">
    <location>
        <begin position="46"/>
        <end position="208"/>
    </location>
</feature>
<dbReference type="Proteomes" id="UP000008221">
    <property type="component" value="Chromosome"/>
</dbReference>
<evidence type="ECO:0000256" key="5">
    <source>
        <dbReference type="ARBA" id="ARBA00044690"/>
    </source>
</evidence>
<evidence type="ECO:0000259" key="7">
    <source>
        <dbReference type="SMART" id="SM00849"/>
    </source>
</evidence>
<evidence type="ECO:0000256" key="3">
    <source>
        <dbReference type="ARBA" id="ARBA00014856"/>
    </source>
</evidence>
<evidence type="ECO:0000256" key="4">
    <source>
        <dbReference type="ARBA" id="ARBA00032988"/>
    </source>
</evidence>
<accession>A0LVN9</accession>
<dbReference type="Pfam" id="PF00753">
    <property type="entry name" value="Lactamase_B"/>
    <property type="match status" value="1"/>
</dbReference>
<comment type="function">
    <text evidence="6">Endoribonuclease that catalyzes the hydrolysis of histone-coding pre-mRNA 3'-end. Involved in histone pre-mRNA processing during the S-phase of the cell cycle, which is required for entering/progressing through S-phase. Cleaves histone pre-mRNA at a major and a minor cleavage site after the 5'-ACCCA-3' and the 5'-ACCCACA-3' sequence, respectively, and located downstream of the stem-loop. May require the presence of the HDE element located at the histone pre-RNA 3'-end to avoid non-specific cleavage.</text>
</comment>
<dbReference type="SUPFAM" id="SSF56281">
    <property type="entry name" value="Metallo-hydrolase/oxidoreductase"/>
    <property type="match status" value="1"/>
</dbReference>
<evidence type="ECO:0000313" key="8">
    <source>
        <dbReference type="EMBL" id="ABK53499.1"/>
    </source>
</evidence>
<dbReference type="PANTHER" id="PTHR23200">
    <property type="entry name" value="METALLO-BETA-LACTAMASE DOMAIN-CONTAINING PROTEIN 1"/>
    <property type="match status" value="1"/>
</dbReference>
<name>A0LVN9_ACIC1</name>
<dbReference type="InParanoid" id="A0LVN9"/>